<evidence type="ECO:0000256" key="3">
    <source>
        <dbReference type="ARBA" id="ARBA00022670"/>
    </source>
</evidence>
<evidence type="ECO:0000313" key="9">
    <source>
        <dbReference type="Proteomes" id="UP000260457"/>
    </source>
</evidence>
<feature type="domain" description="Prohead serine protease" evidence="6">
    <location>
        <begin position="11"/>
        <end position="167"/>
    </location>
</feature>
<dbReference type="SUPFAM" id="SSF56563">
    <property type="entry name" value="Major capsid protein gp5"/>
    <property type="match status" value="1"/>
</dbReference>
<dbReference type="GO" id="GO:0006508">
    <property type="term" value="P:proteolysis"/>
    <property type="evidence" value="ECO:0007669"/>
    <property type="project" value="UniProtKB-KW"/>
</dbReference>
<comment type="subcellular location">
    <subcellularLocation>
        <location evidence="1">Virion</location>
    </subcellularLocation>
</comment>
<dbReference type="Proteomes" id="UP000260457">
    <property type="component" value="Chromosome"/>
</dbReference>
<organism evidence="8 9">
    <name type="scientific">Peribacillus butanolivorans</name>
    <dbReference type="NCBI Taxonomy" id="421767"/>
    <lineage>
        <taxon>Bacteria</taxon>
        <taxon>Bacillati</taxon>
        <taxon>Bacillota</taxon>
        <taxon>Bacilli</taxon>
        <taxon>Bacillales</taxon>
        <taxon>Bacillaceae</taxon>
        <taxon>Peribacillus</taxon>
    </lineage>
</organism>
<dbReference type="NCBIfam" id="TIGR01543">
    <property type="entry name" value="proheadase_HK97"/>
    <property type="match status" value="1"/>
</dbReference>
<dbReference type="Gene3D" id="3.30.2400.10">
    <property type="entry name" value="Major capsid protein gp5"/>
    <property type="match status" value="1"/>
</dbReference>
<proteinExistence type="predicted"/>
<reference evidence="8 9" key="1">
    <citation type="submission" date="2018-07" db="EMBL/GenBank/DDBJ databases">
        <title>The molecular basis for the intramolecular migration of carboxyl group in the catabolism of para-hydroxybenzoate via gentisate.</title>
        <authorList>
            <person name="Zhao H."/>
            <person name="Xu Y."/>
            <person name="Lin S."/>
            <person name="Spain J.C."/>
            <person name="Zhou N.-Y."/>
        </authorList>
    </citation>
    <scope>NUCLEOTIDE SEQUENCE [LARGE SCALE GENOMIC DNA]</scope>
    <source>
        <strain evidence="8 9">PHB-7a</strain>
    </source>
</reference>
<dbReference type="InterPro" id="IPR054612">
    <property type="entry name" value="Phage_capsid-like_C"/>
</dbReference>
<keyword evidence="5" id="KW-0175">Coiled coil</keyword>
<keyword evidence="9" id="KW-1185">Reference proteome</keyword>
<dbReference type="Pfam" id="PF05065">
    <property type="entry name" value="Phage_capsid"/>
    <property type="match status" value="1"/>
</dbReference>
<evidence type="ECO:0000313" key="8">
    <source>
        <dbReference type="EMBL" id="AXN39621.1"/>
    </source>
</evidence>
<sequence length="544" mass="60588">MKMELRVQDSELCANSDGSLTVSGYVNKTGQLSEILGVTKRFKEKIARGAFSRAIQSAKRDVDFLAEHKGDLILASTRNGSLQLNEDEQGLFMSAKVTPTSWGKDYYELINSGILRNMSFGFRTIKDSWKQIESNLYERTIEELELFEVSVVKNPAYSQSTIAARGIDLVEDVEIPVEPEVEEVEVQKEKDLDLHIQKTQIEVEKQKASVSSAERMLKLNDSNSSRSYLERTKKVLEEKRNELSKLQEEQKMIEELKKEIRELQDVGTGQSSISQQVAPITELLESTSDVVAKSRKIKLVGQELKLPYETELSDAEFVLDGDPIPEVSLNLAEVTKLSPKRIGIAQRFSNVLLNEVGVLEEHSKSKLVSRVGKKIEEEILVGDGTLTGLHGIAPDELVPSVNIAIAPTELLLRALYLKVNSEYRPFCKWYMSEQYFEKVAKIIVNGEYIVKSKTVDNKVVATLWEHEIEVTNAIAAGDTIGQVPIIFADIANAYTLAISKDVVVTKLGKDSIVSVSGNTLFMAEMYCDGSVHNYQAVAKGTISA</sequence>
<evidence type="ECO:0000256" key="2">
    <source>
        <dbReference type="ARBA" id="ARBA00022612"/>
    </source>
</evidence>
<feature type="domain" description="Phage capsid-like C-terminal" evidence="7">
    <location>
        <begin position="278"/>
        <end position="541"/>
    </location>
</feature>
<name>A0ABM6XMJ5_9BACI</name>
<dbReference type="NCBIfam" id="TIGR01554">
    <property type="entry name" value="major_cap_HK97"/>
    <property type="match status" value="1"/>
</dbReference>
<evidence type="ECO:0000256" key="5">
    <source>
        <dbReference type="SAM" id="Coils"/>
    </source>
</evidence>
<dbReference type="InterPro" id="IPR006433">
    <property type="entry name" value="Prohead_protease"/>
</dbReference>
<feature type="coiled-coil region" evidence="5">
    <location>
        <begin position="196"/>
        <end position="266"/>
    </location>
</feature>
<keyword evidence="4" id="KW-0378">Hydrolase</keyword>
<accession>A0ABM6XMJ5</accession>
<evidence type="ECO:0000256" key="4">
    <source>
        <dbReference type="ARBA" id="ARBA00022801"/>
    </source>
</evidence>
<protein>
    <submittedName>
        <fullName evidence="8">HK97 family phage prohead protease</fullName>
    </submittedName>
</protein>
<dbReference type="EMBL" id="CP030926">
    <property type="protein sequence ID" value="AXN39621.1"/>
    <property type="molecule type" value="Genomic_DNA"/>
</dbReference>
<evidence type="ECO:0000259" key="7">
    <source>
        <dbReference type="Pfam" id="PF05065"/>
    </source>
</evidence>
<dbReference type="Pfam" id="PF04586">
    <property type="entry name" value="Peptidase_S78"/>
    <property type="match status" value="1"/>
</dbReference>
<dbReference type="GO" id="GO:0008233">
    <property type="term" value="F:peptidase activity"/>
    <property type="evidence" value="ECO:0007669"/>
    <property type="project" value="UniProtKB-KW"/>
</dbReference>
<evidence type="ECO:0000256" key="1">
    <source>
        <dbReference type="ARBA" id="ARBA00004328"/>
    </source>
</evidence>
<evidence type="ECO:0000259" key="6">
    <source>
        <dbReference type="Pfam" id="PF04586"/>
    </source>
</evidence>
<keyword evidence="2" id="KW-1188">Viral release from host cell</keyword>
<dbReference type="InterPro" id="IPR054613">
    <property type="entry name" value="Peptidase_S78_dom"/>
</dbReference>
<dbReference type="InterPro" id="IPR024455">
    <property type="entry name" value="Phage_capsid"/>
</dbReference>
<dbReference type="RefSeq" id="WP_116821438.1">
    <property type="nucleotide sequence ID" value="NZ_CP030926.1"/>
</dbReference>
<keyword evidence="3 8" id="KW-0645">Protease</keyword>
<gene>
    <name evidence="8" type="ORF">DTO10_15435</name>
</gene>